<reference evidence="3 4" key="1">
    <citation type="journal article" date="2013" name="Curr. Biol.">
        <title>The Genome of the Foraminiferan Reticulomyxa filosa.</title>
        <authorList>
            <person name="Glockner G."/>
            <person name="Hulsmann N."/>
            <person name="Schleicher M."/>
            <person name="Noegel A.A."/>
            <person name="Eichinger L."/>
            <person name="Gallinger C."/>
            <person name="Pawlowski J."/>
            <person name="Sierra R."/>
            <person name="Euteneuer U."/>
            <person name="Pillet L."/>
            <person name="Moustafa A."/>
            <person name="Platzer M."/>
            <person name="Groth M."/>
            <person name="Szafranski K."/>
            <person name="Schliwa M."/>
        </authorList>
    </citation>
    <scope>NUCLEOTIDE SEQUENCE [LARGE SCALE GENOMIC DNA]</scope>
</reference>
<accession>X6NGD9</accession>
<evidence type="ECO:0000313" key="3">
    <source>
        <dbReference type="EMBL" id="ETO25061.1"/>
    </source>
</evidence>
<keyword evidence="2" id="KW-0472">Membrane</keyword>
<dbReference type="EMBL" id="ASPP01008766">
    <property type="protein sequence ID" value="ETO25061.1"/>
    <property type="molecule type" value="Genomic_DNA"/>
</dbReference>
<dbReference type="AlphaFoldDB" id="X6NGD9"/>
<name>X6NGD9_RETFI</name>
<evidence type="ECO:0000256" key="1">
    <source>
        <dbReference type="SAM" id="MobiDB-lite"/>
    </source>
</evidence>
<feature type="non-terminal residue" evidence="3">
    <location>
        <position position="1"/>
    </location>
</feature>
<keyword evidence="2" id="KW-1133">Transmembrane helix</keyword>
<evidence type="ECO:0000256" key="2">
    <source>
        <dbReference type="SAM" id="Phobius"/>
    </source>
</evidence>
<gene>
    <name evidence="3" type="ORF">RFI_12082</name>
</gene>
<feature type="region of interest" description="Disordered" evidence="1">
    <location>
        <begin position="101"/>
        <end position="148"/>
    </location>
</feature>
<feature type="transmembrane region" description="Helical" evidence="2">
    <location>
        <begin position="21"/>
        <end position="39"/>
    </location>
</feature>
<organism evidence="3 4">
    <name type="scientific">Reticulomyxa filosa</name>
    <dbReference type="NCBI Taxonomy" id="46433"/>
    <lineage>
        <taxon>Eukaryota</taxon>
        <taxon>Sar</taxon>
        <taxon>Rhizaria</taxon>
        <taxon>Retaria</taxon>
        <taxon>Foraminifera</taxon>
        <taxon>Monothalamids</taxon>
        <taxon>Reticulomyxidae</taxon>
        <taxon>Reticulomyxa</taxon>
    </lineage>
</organism>
<feature type="transmembrane region" description="Helical" evidence="2">
    <location>
        <begin position="59"/>
        <end position="79"/>
    </location>
</feature>
<protein>
    <submittedName>
        <fullName evidence="3">Uncharacterized protein</fullName>
    </submittedName>
</protein>
<proteinExistence type="predicted"/>
<comment type="caution">
    <text evidence="3">The sequence shown here is derived from an EMBL/GenBank/DDBJ whole genome shotgun (WGS) entry which is preliminary data.</text>
</comment>
<dbReference type="Proteomes" id="UP000023152">
    <property type="component" value="Unassembled WGS sequence"/>
</dbReference>
<sequence length="256" mass="29595">FFLGGKKKKKKKKKKGDYIHIRTHIVYYIHVYIFIFFWYDFQCIGVNVVIVWYRGNAVVWASFQLGIIVLSQTLSSYYVGRVKTYRLKSVRRLNLDFKEGEEDEIEEERSEERRETQEALETAAELNKEQKQDGETDNDDAKSIDDMGDSGKLLTIAEDGNAENDASAGVNSEEADTEVPEGDAQEEEKEIDDDEEESEHSVNEAPKQLSYRENRCAHQLLVLLGIGRAFYGLKSIKRMHKDGAKIDTEYYLLKLW</sequence>
<evidence type="ECO:0000313" key="4">
    <source>
        <dbReference type="Proteomes" id="UP000023152"/>
    </source>
</evidence>
<feature type="non-terminal residue" evidence="3">
    <location>
        <position position="256"/>
    </location>
</feature>
<feature type="region of interest" description="Disordered" evidence="1">
    <location>
        <begin position="161"/>
        <end position="207"/>
    </location>
</feature>
<feature type="compositionally biased region" description="Basic and acidic residues" evidence="1">
    <location>
        <begin position="126"/>
        <end position="145"/>
    </location>
</feature>
<feature type="compositionally biased region" description="Acidic residues" evidence="1">
    <location>
        <begin position="173"/>
        <end position="198"/>
    </location>
</feature>
<keyword evidence="4" id="KW-1185">Reference proteome</keyword>
<keyword evidence="2" id="KW-0812">Transmembrane</keyword>